<accession>A0A511T4N0</accession>
<protein>
    <submittedName>
        <fullName evidence="1">Uncharacterized protein</fullName>
    </submittedName>
</protein>
<proteinExistence type="predicted"/>
<dbReference type="AlphaFoldDB" id="A0A511T4N0"/>
<evidence type="ECO:0000313" key="1">
    <source>
        <dbReference type="EMBL" id="GEN09131.1"/>
    </source>
</evidence>
<organism evidence="1 2">
    <name type="scientific">Myxococcus fulvus</name>
    <dbReference type="NCBI Taxonomy" id="33"/>
    <lineage>
        <taxon>Bacteria</taxon>
        <taxon>Pseudomonadati</taxon>
        <taxon>Myxococcota</taxon>
        <taxon>Myxococcia</taxon>
        <taxon>Myxococcales</taxon>
        <taxon>Cystobacterineae</taxon>
        <taxon>Myxococcaceae</taxon>
        <taxon>Myxococcus</taxon>
    </lineage>
</organism>
<sequence>MKARPTRGWCASGLAAHRASREGRADACRQRIKAHVLRADGTNARLVRASGHKDYRAQATDGPQARLVRIRACGPRRLGEDGTDARPVRVRAGGLTRLGGDGTDARWVRVRARGRPHPRCRSPAR</sequence>
<evidence type="ECO:0000313" key="2">
    <source>
        <dbReference type="Proteomes" id="UP000321514"/>
    </source>
</evidence>
<name>A0A511T4N0_MYXFU</name>
<reference evidence="1 2" key="1">
    <citation type="submission" date="2019-07" db="EMBL/GenBank/DDBJ databases">
        <title>Whole genome shotgun sequence of Myxococcus fulvus NBRC 100333.</title>
        <authorList>
            <person name="Hosoyama A."/>
            <person name="Uohara A."/>
            <person name="Ohji S."/>
            <person name="Ichikawa N."/>
        </authorList>
    </citation>
    <scope>NUCLEOTIDE SEQUENCE [LARGE SCALE GENOMIC DNA]</scope>
    <source>
        <strain evidence="1 2">NBRC 100333</strain>
    </source>
</reference>
<dbReference type="Proteomes" id="UP000321514">
    <property type="component" value="Unassembled WGS sequence"/>
</dbReference>
<comment type="caution">
    <text evidence="1">The sequence shown here is derived from an EMBL/GenBank/DDBJ whole genome shotgun (WGS) entry which is preliminary data.</text>
</comment>
<gene>
    <name evidence="1" type="ORF">MFU01_41680</name>
</gene>
<dbReference type="EMBL" id="BJXR01000031">
    <property type="protein sequence ID" value="GEN09131.1"/>
    <property type="molecule type" value="Genomic_DNA"/>
</dbReference>